<evidence type="ECO:0000256" key="4">
    <source>
        <dbReference type="ARBA" id="ARBA00022989"/>
    </source>
</evidence>
<keyword evidence="2" id="KW-1003">Cell membrane</keyword>
<keyword evidence="8" id="KW-1185">Reference proteome</keyword>
<dbReference type="GO" id="GO:0005886">
    <property type="term" value="C:plasma membrane"/>
    <property type="evidence" value="ECO:0007669"/>
    <property type="project" value="UniProtKB-SubCell"/>
</dbReference>
<dbReference type="PANTHER" id="PTHR39087:SF2">
    <property type="entry name" value="UPF0104 MEMBRANE PROTEIN MJ1595"/>
    <property type="match status" value="1"/>
</dbReference>
<keyword evidence="3 6" id="KW-0812">Transmembrane</keyword>
<feature type="transmembrane region" description="Helical" evidence="6">
    <location>
        <begin position="233"/>
        <end position="259"/>
    </location>
</feature>
<proteinExistence type="predicted"/>
<protein>
    <submittedName>
        <fullName evidence="7">Uncharacterized protein</fullName>
    </submittedName>
</protein>
<name>A0A2X0IPK9_9ACTN</name>
<evidence type="ECO:0000256" key="1">
    <source>
        <dbReference type="ARBA" id="ARBA00004651"/>
    </source>
</evidence>
<comment type="subcellular location">
    <subcellularLocation>
        <location evidence="1">Cell membrane</location>
        <topology evidence="1">Multi-pass membrane protein</topology>
    </subcellularLocation>
</comment>
<feature type="transmembrane region" description="Helical" evidence="6">
    <location>
        <begin position="161"/>
        <end position="186"/>
    </location>
</feature>
<dbReference type="NCBIfam" id="TIGR00374">
    <property type="entry name" value="flippase-like domain"/>
    <property type="match status" value="1"/>
</dbReference>
<evidence type="ECO:0000256" key="5">
    <source>
        <dbReference type="ARBA" id="ARBA00023136"/>
    </source>
</evidence>
<sequence length="426" mass="44358">MCMGASGDSRLQKAWSNGLSLVVMGVPSAADVESAGPFAVFPSCVAGRCSYREVSGLSDGRSGTGRACHGRIRGLRSYPSGGGIDATRPGGSGECWVMTSGPELAPDEAAPGPPDVTGPPKRLRMRRVVTLVLCAIVVYVVLLQVLRHNANPVPVLERANAVWLVPAVGAAAFGSIGAMFALVGFVPERVSLRRALLAQLSGFFVNLATPGGLGSAAVNTRFLARSGIAQTQALASVALGQIVGFVLHVLLLVLFGTWIGANYGASLPTGATLLIVVGSLAACIGVCVGVPRLRRWLAARLREAGPRFRELLRQPGKLTVGFVGQLSVTLMAVVSLYCCSRAFGQSASFPEIAFAQLVGSAVGSAIPMPGGIGSSDAALAYSLQVTTGVAVATWVPVVLVYRLCTFWLPLIPGWISFLYLQRREAL</sequence>
<keyword evidence="5 6" id="KW-0472">Membrane</keyword>
<keyword evidence="4 6" id="KW-1133">Transmembrane helix</keyword>
<feature type="transmembrane region" description="Helical" evidence="6">
    <location>
        <begin position="318"/>
        <end position="337"/>
    </location>
</feature>
<dbReference type="InterPro" id="IPR022791">
    <property type="entry name" value="L-PG_synthase/AglD"/>
</dbReference>
<evidence type="ECO:0000256" key="6">
    <source>
        <dbReference type="SAM" id="Phobius"/>
    </source>
</evidence>
<evidence type="ECO:0000313" key="8">
    <source>
        <dbReference type="Proteomes" id="UP000248889"/>
    </source>
</evidence>
<gene>
    <name evidence="7" type="ORF">DN069_13270</name>
</gene>
<dbReference type="EMBL" id="QKYN01000050">
    <property type="protein sequence ID" value="RAG85151.1"/>
    <property type="molecule type" value="Genomic_DNA"/>
</dbReference>
<feature type="transmembrane region" description="Helical" evidence="6">
    <location>
        <begin position="399"/>
        <end position="420"/>
    </location>
</feature>
<organism evidence="7 8">
    <name type="scientific">Streptacidiphilus pinicola</name>
    <dbReference type="NCBI Taxonomy" id="2219663"/>
    <lineage>
        <taxon>Bacteria</taxon>
        <taxon>Bacillati</taxon>
        <taxon>Actinomycetota</taxon>
        <taxon>Actinomycetes</taxon>
        <taxon>Kitasatosporales</taxon>
        <taxon>Streptomycetaceae</taxon>
        <taxon>Streptacidiphilus</taxon>
    </lineage>
</organism>
<dbReference type="Pfam" id="PF03706">
    <property type="entry name" value="LPG_synthase_TM"/>
    <property type="match status" value="1"/>
</dbReference>
<dbReference type="OrthoDB" id="5242664at2"/>
<evidence type="ECO:0000256" key="2">
    <source>
        <dbReference type="ARBA" id="ARBA00022475"/>
    </source>
</evidence>
<feature type="transmembrane region" description="Helical" evidence="6">
    <location>
        <begin position="271"/>
        <end position="293"/>
    </location>
</feature>
<dbReference type="PANTHER" id="PTHR39087">
    <property type="entry name" value="UPF0104 MEMBRANE PROTEIN MJ1595"/>
    <property type="match status" value="1"/>
</dbReference>
<comment type="caution">
    <text evidence="7">The sequence shown here is derived from an EMBL/GenBank/DDBJ whole genome shotgun (WGS) entry which is preliminary data.</text>
</comment>
<feature type="transmembrane region" description="Helical" evidence="6">
    <location>
        <begin position="128"/>
        <end position="146"/>
    </location>
</feature>
<evidence type="ECO:0000313" key="7">
    <source>
        <dbReference type="EMBL" id="RAG85151.1"/>
    </source>
</evidence>
<evidence type="ECO:0000256" key="3">
    <source>
        <dbReference type="ARBA" id="ARBA00022692"/>
    </source>
</evidence>
<dbReference type="Proteomes" id="UP000248889">
    <property type="component" value="Unassembled WGS sequence"/>
</dbReference>
<reference evidence="7 8" key="1">
    <citation type="submission" date="2018-06" db="EMBL/GenBank/DDBJ databases">
        <title>Streptacidiphilus pinicola sp. nov., isolated from pine grove soil.</title>
        <authorList>
            <person name="Roh S.G."/>
            <person name="Park S."/>
            <person name="Kim M.-K."/>
            <person name="Yun B.-R."/>
            <person name="Park J."/>
            <person name="Kim M.J."/>
            <person name="Kim Y.S."/>
            <person name="Kim S.B."/>
        </authorList>
    </citation>
    <scope>NUCLEOTIDE SEQUENCE [LARGE SCALE GENOMIC DNA]</scope>
    <source>
        <strain evidence="7 8">MMS16-CNU450</strain>
    </source>
</reference>
<dbReference type="AlphaFoldDB" id="A0A2X0IPK9"/>
<accession>A0A2X0IPK9</accession>